<dbReference type="STRING" id="379097.SE23_10440"/>
<dbReference type="AlphaFoldDB" id="A0A0A5HYH0"/>
<proteinExistence type="predicted"/>
<evidence type="ECO:0000313" key="3">
    <source>
        <dbReference type="Proteomes" id="UP000030451"/>
    </source>
</evidence>
<dbReference type="OrthoDB" id="8526323at2"/>
<protein>
    <submittedName>
        <fullName evidence="2">Cytochrome C oxidase subunit II</fullName>
    </submittedName>
</protein>
<dbReference type="Proteomes" id="UP000030451">
    <property type="component" value="Unassembled WGS sequence"/>
</dbReference>
<dbReference type="Gene3D" id="1.10.3480.10">
    <property type="entry name" value="TorD-like"/>
    <property type="match status" value="1"/>
</dbReference>
<comment type="caution">
    <text evidence="2">The sequence shown here is derived from an EMBL/GenBank/DDBJ whole genome shotgun (WGS) entry which is preliminary data.</text>
</comment>
<evidence type="ECO:0000256" key="1">
    <source>
        <dbReference type="ARBA" id="ARBA00023186"/>
    </source>
</evidence>
<dbReference type="SUPFAM" id="SSF89155">
    <property type="entry name" value="TorD-like"/>
    <property type="match status" value="1"/>
</dbReference>
<dbReference type="Pfam" id="PF02613">
    <property type="entry name" value="Nitrate_red_del"/>
    <property type="match status" value="1"/>
</dbReference>
<sequence>MSIEQQTLRTEIYLLLSALLRHTPSTEMLAFLSQLEAESEQSDMQKAWQGISTAAAKANISALEDEYQELFIGIGRGEVVPFASWHRTGSLMEKPLAEIRNDLDQMGFEREEQVKEPEDHIAALCEVMAMITQEDEALQQAFFNKHIAPWFGSLVNQISEAKSADFYLNVAALLNAFLSLEQVRFSEKTKSSKTQLKIDVKNVTEYDQAQQ</sequence>
<dbReference type="InterPro" id="IPR036411">
    <property type="entry name" value="TorD-like_sf"/>
</dbReference>
<dbReference type="PANTHER" id="PTHR34227:SF1">
    <property type="entry name" value="DIMETHYL SULFOXIDE REDUCTASE CHAPERONE-RELATED"/>
    <property type="match status" value="1"/>
</dbReference>
<dbReference type="InterPro" id="IPR020945">
    <property type="entry name" value="DMSO/NO3_reduct_chaperone"/>
</dbReference>
<accession>A0A0A5HYH0</accession>
<dbReference type="PANTHER" id="PTHR34227">
    <property type="entry name" value="CHAPERONE PROTEIN YCDY"/>
    <property type="match status" value="1"/>
</dbReference>
<name>A0A0A5HYH0_PHOS4</name>
<dbReference type="EMBL" id="JRWP01000002">
    <property type="protein sequence ID" value="KGY10612.1"/>
    <property type="molecule type" value="Genomic_DNA"/>
</dbReference>
<dbReference type="RefSeq" id="WP_038186906.1">
    <property type="nucleotide sequence ID" value="NZ_JRWP01000002.1"/>
</dbReference>
<evidence type="ECO:0000313" key="2">
    <source>
        <dbReference type="EMBL" id="KGY10612.1"/>
    </source>
</evidence>
<dbReference type="InterPro" id="IPR050289">
    <property type="entry name" value="TorD/DmsD_chaperones"/>
</dbReference>
<organism evidence="2 3">
    <name type="scientific">Photobacterium sp. (strain ATCC 43367)</name>
    <dbReference type="NCBI Taxonomy" id="379097"/>
    <lineage>
        <taxon>Bacteria</taxon>
        <taxon>Pseudomonadati</taxon>
        <taxon>Pseudomonadota</taxon>
        <taxon>Gammaproteobacteria</taxon>
        <taxon>Vibrionales</taxon>
        <taxon>Vibrionaceae</taxon>
        <taxon>Vibrio</taxon>
        <taxon>Vibrio oreintalis group</taxon>
    </lineage>
</organism>
<reference evidence="2 3" key="1">
    <citation type="submission" date="2014-10" db="EMBL/GenBank/DDBJ databases">
        <title>Genome sequencing of Vibrio sinaloensis T08.</title>
        <authorList>
            <person name="Chan K.-G."/>
            <person name="Mohamad N.I."/>
        </authorList>
    </citation>
    <scope>NUCLEOTIDE SEQUENCE [LARGE SCALE GENOMIC DNA]</scope>
    <source>
        <strain evidence="2 3">T08</strain>
    </source>
</reference>
<keyword evidence="1" id="KW-0143">Chaperone</keyword>
<gene>
    <name evidence="2" type="ORF">NM06_00715</name>
</gene>